<dbReference type="Proteomes" id="UP000320333">
    <property type="component" value="Unassembled WGS sequence"/>
</dbReference>
<reference evidence="5 6" key="1">
    <citation type="journal article" date="2019" name="Sci. Rep.">
        <title>Comparative genomics of chytrid fungi reveal insights into the obligate biotrophic and pathogenic lifestyle of Synchytrium endobioticum.</title>
        <authorList>
            <person name="van de Vossenberg B.T.L.H."/>
            <person name="Warris S."/>
            <person name="Nguyen H.D.T."/>
            <person name="van Gent-Pelzer M.P.E."/>
            <person name="Joly D.L."/>
            <person name="van de Geest H.C."/>
            <person name="Bonants P.J.M."/>
            <person name="Smith D.S."/>
            <person name="Levesque C.A."/>
            <person name="van der Lee T.A.J."/>
        </authorList>
    </citation>
    <scope>NUCLEOTIDE SEQUENCE [LARGE SCALE GENOMIC DNA]</scope>
    <source>
        <strain evidence="5 6">CBS 675.73</strain>
    </source>
</reference>
<name>A0A507EXD1_9FUNG</name>
<keyword evidence="2" id="KW-0808">Transferase</keyword>
<dbReference type="PANTHER" id="PTHR20961">
    <property type="entry name" value="GLYCOSYLTRANSFERASE"/>
    <property type="match status" value="1"/>
</dbReference>
<gene>
    <name evidence="5" type="ORF">CcCBS67573_g07367</name>
</gene>
<evidence type="ECO:0000313" key="5">
    <source>
        <dbReference type="EMBL" id="TPX67828.1"/>
    </source>
</evidence>
<sequence>MFTDPPRLKGLRRSGEAHLNKKYKRLVLVVLLLVFAVVVAVAVFADSPHTQPTDAARRYRAPQHYKYEFETIPVNWTSVGPFDSVRFTNLVSESPYSSLSAFYQYPALATHESAIPRSFLIAAKASNTATSTSSTTCDMHLSANFILQSSAQPELQCSSEGNATSVSLSSFFVNAGVSQLNALNVLLGTYKAKAEFFSKWQRDYQTKGRRPGKTVGMHTFPLPHAYPAVDALLADVESPSIRETVEQKMRAYANRTGVSVISSGAAFQSFEISKRSSVISKETSVLQCGVLDKSIPHRYCDAQNISIQSSNIPELKRNRKSGLDLPAPFGAVEASCNLDEDRWFQKGFGSGAAGWMRDSMDIDTERDLPCDYWIETPVFFISRWDSTNPFQFHQDALNTFMVYSLLHLNAENTQIILLDSRLSDGPFTIAWSHIFSSSHQLLDIRQLKNKIRKDSGNKNARLCFKRAVWGIHGGISPLHRGGTSRSRCKDAPLLHAFKDFMIGRIRTAVFGAVDNVPWRSLKVPKMHQLQLDRDVEKLEHKLLADNERITEGAKMREITVVKASVITITYAVRSAPVHNTNALGEANVLKYPQQHGVDDVDPSSLRQPANNTKPISRQIQNDDEVQSRIRDAAQAWESQQRSQLRDIRVQFRAVNFGALSFVDQVAIAQGTDFFIGPHGASFAHLLYLRQLPKAAVLELRPPTRNIGNEQFRNLAVRMHHLYEKIPYGIGSRKPNVNLRVSRSELKMLDLILPHMLDALLMARIVVKQ</sequence>
<keyword evidence="6" id="KW-1185">Reference proteome</keyword>
<dbReference type="Pfam" id="PF04577">
    <property type="entry name" value="Glyco_transf_61"/>
    <property type="match status" value="1"/>
</dbReference>
<evidence type="ECO:0000256" key="1">
    <source>
        <dbReference type="ARBA" id="ARBA00022676"/>
    </source>
</evidence>
<dbReference type="OrthoDB" id="529273at2759"/>
<dbReference type="GO" id="GO:0016757">
    <property type="term" value="F:glycosyltransferase activity"/>
    <property type="evidence" value="ECO:0007669"/>
    <property type="project" value="UniProtKB-KW"/>
</dbReference>
<dbReference type="InterPro" id="IPR049625">
    <property type="entry name" value="Glyco_transf_61_cat"/>
</dbReference>
<evidence type="ECO:0000259" key="4">
    <source>
        <dbReference type="Pfam" id="PF04577"/>
    </source>
</evidence>
<protein>
    <recommendedName>
        <fullName evidence="4">Glycosyltransferase 61 catalytic domain-containing protein</fullName>
    </recommendedName>
</protein>
<feature type="domain" description="Glycosyltransferase 61 catalytic" evidence="4">
    <location>
        <begin position="570"/>
        <end position="689"/>
    </location>
</feature>
<proteinExistence type="predicted"/>
<comment type="caution">
    <text evidence="5">The sequence shown here is derived from an EMBL/GenBank/DDBJ whole genome shotgun (WGS) entry which is preliminary data.</text>
</comment>
<keyword evidence="3" id="KW-0325">Glycoprotein</keyword>
<dbReference type="InterPro" id="IPR007657">
    <property type="entry name" value="Glycosyltransferase_61"/>
</dbReference>
<dbReference type="EMBL" id="QEAP01000378">
    <property type="protein sequence ID" value="TPX67828.1"/>
    <property type="molecule type" value="Genomic_DNA"/>
</dbReference>
<organism evidence="5 6">
    <name type="scientific">Chytriomyces confervae</name>
    <dbReference type="NCBI Taxonomy" id="246404"/>
    <lineage>
        <taxon>Eukaryota</taxon>
        <taxon>Fungi</taxon>
        <taxon>Fungi incertae sedis</taxon>
        <taxon>Chytridiomycota</taxon>
        <taxon>Chytridiomycota incertae sedis</taxon>
        <taxon>Chytridiomycetes</taxon>
        <taxon>Chytridiales</taxon>
        <taxon>Chytriomycetaceae</taxon>
        <taxon>Chytriomyces</taxon>
    </lineage>
</organism>
<evidence type="ECO:0000313" key="6">
    <source>
        <dbReference type="Proteomes" id="UP000320333"/>
    </source>
</evidence>
<accession>A0A507EXD1</accession>
<evidence type="ECO:0000256" key="2">
    <source>
        <dbReference type="ARBA" id="ARBA00022679"/>
    </source>
</evidence>
<keyword evidence="1" id="KW-0328">Glycosyltransferase</keyword>
<dbReference type="AlphaFoldDB" id="A0A507EXD1"/>
<dbReference type="STRING" id="246404.A0A507EXD1"/>
<evidence type="ECO:0000256" key="3">
    <source>
        <dbReference type="ARBA" id="ARBA00023180"/>
    </source>
</evidence>